<keyword evidence="1" id="KW-0677">Repeat</keyword>
<dbReference type="SMART" id="SM00248">
    <property type="entry name" value="ANK"/>
    <property type="match status" value="4"/>
</dbReference>
<dbReference type="Proteomes" id="UP000094569">
    <property type="component" value="Unassembled WGS sequence"/>
</dbReference>
<keyword evidence="2" id="KW-0040">ANK repeat</keyword>
<dbReference type="AlphaFoldDB" id="A0A1E3B529"/>
<dbReference type="VEuPathDB" id="FungiDB:SI65_08473"/>
<accession>A0A1E3B529</accession>
<protein>
    <submittedName>
        <fullName evidence="3">Uncharacterized protein</fullName>
    </submittedName>
</protein>
<dbReference type="Pfam" id="PF12796">
    <property type="entry name" value="Ank_2"/>
    <property type="match status" value="1"/>
</dbReference>
<proteinExistence type="predicted"/>
<gene>
    <name evidence="3" type="ORF">SI65_08473</name>
</gene>
<evidence type="ECO:0000256" key="2">
    <source>
        <dbReference type="ARBA" id="ARBA00023043"/>
    </source>
</evidence>
<dbReference type="InterPro" id="IPR002110">
    <property type="entry name" value="Ankyrin_rpt"/>
</dbReference>
<keyword evidence="4" id="KW-1185">Reference proteome</keyword>
<organism evidence="3 4">
    <name type="scientific">Aspergillus cristatus</name>
    <name type="common">Chinese Fuzhuan brick tea-fermentation fungus</name>
    <name type="synonym">Eurotium cristatum</name>
    <dbReference type="NCBI Taxonomy" id="573508"/>
    <lineage>
        <taxon>Eukaryota</taxon>
        <taxon>Fungi</taxon>
        <taxon>Dikarya</taxon>
        <taxon>Ascomycota</taxon>
        <taxon>Pezizomycotina</taxon>
        <taxon>Eurotiomycetes</taxon>
        <taxon>Eurotiomycetidae</taxon>
        <taxon>Eurotiales</taxon>
        <taxon>Aspergillaceae</taxon>
        <taxon>Aspergillus</taxon>
        <taxon>Aspergillus subgen. Aspergillus</taxon>
    </lineage>
</organism>
<dbReference type="PANTHER" id="PTHR24198">
    <property type="entry name" value="ANKYRIN REPEAT AND PROTEIN KINASE DOMAIN-CONTAINING PROTEIN"/>
    <property type="match status" value="1"/>
</dbReference>
<evidence type="ECO:0000256" key="1">
    <source>
        <dbReference type="ARBA" id="ARBA00022737"/>
    </source>
</evidence>
<evidence type="ECO:0000313" key="3">
    <source>
        <dbReference type="EMBL" id="ODM16039.1"/>
    </source>
</evidence>
<dbReference type="InterPro" id="IPR036770">
    <property type="entry name" value="Ankyrin_rpt-contain_sf"/>
</dbReference>
<evidence type="ECO:0000313" key="4">
    <source>
        <dbReference type="Proteomes" id="UP000094569"/>
    </source>
</evidence>
<dbReference type="STRING" id="573508.A0A1E3B529"/>
<dbReference type="SUPFAM" id="SSF48403">
    <property type="entry name" value="Ankyrin repeat"/>
    <property type="match status" value="1"/>
</dbReference>
<dbReference type="EMBL" id="JXNT01000013">
    <property type="protein sequence ID" value="ODM16039.1"/>
    <property type="molecule type" value="Genomic_DNA"/>
</dbReference>
<name>A0A1E3B529_ASPCR</name>
<dbReference type="PANTHER" id="PTHR24198:SF165">
    <property type="entry name" value="ANKYRIN REPEAT-CONTAINING PROTEIN-RELATED"/>
    <property type="match status" value="1"/>
</dbReference>
<comment type="caution">
    <text evidence="3">The sequence shown here is derived from an EMBL/GenBank/DDBJ whole genome shotgun (WGS) entry which is preliminary data.</text>
</comment>
<dbReference type="OrthoDB" id="195446at2759"/>
<dbReference type="Gene3D" id="1.25.40.20">
    <property type="entry name" value="Ankyrin repeat-containing domain"/>
    <property type="match status" value="2"/>
</dbReference>
<reference evidence="3 4" key="1">
    <citation type="journal article" date="2016" name="BMC Genomics">
        <title>Comparative genomic and transcriptomic analyses of the Fuzhuan brick tea-fermentation fungus Aspergillus cristatus.</title>
        <authorList>
            <person name="Ge Y."/>
            <person name="Wang Y."/>
            <person name="Liu Y."/>
            <person name="Tan Y."/>
            <person name="Ren X."/>
            <person name="Zhang X."/>
            <person name="Hyde K.D."/>
            <person name="Liu Y."/>
            <person name="Liu Z."/>
        </authorList>
    </citation>
    <scope>NUCLEOTIDE SEQUENCE [LARGE SCALE GENOMIC DNA]</scope>
    <source>
        <strain evidence="3 4">GZAAS20.1005</strain>
    </source>
</reference>
<sequence length="246" mass="27317">MDITAIRSVTLKDGTGAMLQIVMEAYNGLDDSTFLEAVALVQKRLGSDLAMIETLLEQGHNHVDKEIFIDQVTDLLNFAVYNNEPKVVRALIAAGPDIEKRTSANGTRTPLFHAVFQGYEQVTASLIEAKADLRAKEEDIYAWEPIHAAIEHVNILRMLAVKWNKEASVEQLLKHQPDLYCTAGESLLTLAAATKNPRVAFMLLDAGIDPCHQDVMTTNAMALRRCVATNNVMLLQRLLLYNLSIE</sequence>